<comment type="caution">
    <text evidence="3">The sequence shown here is derived from an EMBL/GenBank/DDBJ whole genome shotgun (WGS) entry which is preliminary data.</text>
</comment>
<dbReference type="InterPro" id="IPR032830">
    <property type="entry name" value="XPB/Ssl2_N"/>
</dbReference>
<dbReference type="AlphaFoldDB" id="A0A543CGJ7"/>
<keyword evidence="3" id="KW-0547">Nucleotide-binding</keyword>
<name>A0A543CGJ7_9ACTN</name>
<protein>
    <submittedName>
        <fullName evidence="3">XPB/Ssl2-like helicase family protein</fullName>
    </submittedName>
</protein>
<dbReference type="Pfam" id="PF13280">
    <property type="entry name" value="WYL"/>
    <property type="match status" value="1"/>
</dbReference>
<evidence type="ECO:0000313" key="3">
    <source>
        <dbReference type="EMBL" id="TQL96205.1"/>
    </source>
</evidence>
<keyword evidence="3" id="KW-0067">ATP-binding</keyword>
<dbReference type="EMBL" id="VFOZ01000001">
    <property type="protein sequence ID" value="TQL96205.1"/>
    <property type="molecule type" value="Genomic_DNA"/>
</dbReference>
<accession>A0A543CGJ7</accession>
<reference evidence="3 4" key="1">
    <citation type="submission" date="2019-06" db="EMBL/GenBank/DDBJ databases">
        <title>Sequencing the genomes of 1000 actinobacteria strains.</title>
        <authorList>
            <person name="Klenk H.-P."/>
        </authorList>
    </citation>
    <scope>NUCLEOTIDE SEQUENCE [LARGE SCALE GENOMIC DNA]</scope>
    <source>
        <strain evidence="3 4">DSM 102200</strain>
    </source>
</reference>
<dbReference type="GO" id="GO:0004386">
    <property type="term" value="F:helicase activity"/>
    <property type="evidence" value="ECO:0007669"/>
    <property type="project" value="UniProtKB-KW"/>
</dbReference>
<evidence type="ECO:0000259" key="1">
    <source>
        <dbReference type="Pfam" id="PF13280"/>
    </source>
</evidence>
<gene>
    <name evidence="3" type="ORF">FB559_1729</name>
</gene>
<dbReference type="PROSITE" id="PS52050">
    <property type="entry name" value="WYL"/>
    <property type="match status" value="1"/>
</dbReference>
<keyword evidence="3" id="KW-0347">Helicase</keyword>
<feature type="domain" description="WYL" evidence="1">
    <location>
        <begin position="713"/>
        <end position="773"/>
    </location>
</feature>
<keyword evidence="3" id="KW-0378">Hydrolase</keyword>
<dbReference type="Proteomes" id="UP000316096">
    <property type="component" value="Unassembled WGS sequence"/>
</dbReference>
<dbReference type="Pfam" id="PF13625">
    <property type="entry name" value="Helicase_C_3"/>
    <property type="match status" value="1"/>
</dbReference>
<keyword evidence="4" id="KW-1185">Reference proteome</keyword>
<evidence type="ECO:0000259" key="2">
    <source>
        <dbReference type="Pfam" id="PF13625"/>
    </source>
</evidence>
<proteinExistence type="predicted"/>
<organism evidence="3 4">
    <name type="scientific">Actinoallomurus bryophytorum</name>
    <dbReference type="NCBI Taxonomy" id="1490222"/>
    <lineage>
        <taxon>Bacteria</taxon>
        <taxon>Bacillati</taxon>
        <taxon>Actinomycetota</taxon>
        <taxon>Actinomycetes</taxon>
        <taxon>Streptosporangiales</taxon>
        <taxon>Thermomonosporaceae</taxon>
        <taxon>Actinoallomurus</taxon>
    </lineage>
</organism>
<sequence length="780" mass="83315">MGVSTETYAEWLRARDDDELRALFSCRPELITPVPSDITALSSRASAPSALSRALDRLDRFALNVFEALLVLPTPTTRDDLAAAVGADVHGPLDRLRALALVWGPDQELRAAPGARQAIPHPAGLGPPIREAFASYPSDRLAMLLDDLGLDSVDAIGERIGALVEEAGPEARAALDRLAWGPPIGKVDGARRPVTLVTASSPIERLLARGLLVATDDRTVTLPREIGRYLRGGRVFRDLETTAPPLDGTVRNRSLVDRTAGGQAFTTVRTVEEMLDRWGIDPPGVLRSGGLGIRDLRAAAVRLDLPEWTAALLIEVAYAAGLLSRSGDYDGSGTGGRGGDALWLPTQSYDLWRLQDTDRRWVALAEAWLRMDRVPGLAGERDDRDRLINALSDEAIRASAPQVRRSVLAALTDAPPGTAPTVEGVYAHLAWLQPRRGGTLRERLVGWTLREAEALGVTGFRAAAAHTGALLAGEGAAKALLKVLPMPVDHVLIQADLTAVAPGPLVADLARELALAADVESTGGATVYRFTPESVRRALDAGRGAAELIDLLSKHSATDLPQPLTYLIEDVARRHGRLRVGIASAYVRSDDPAVLGEIMADRRSDELRLHRLAPTVLASRVPRAELLEALRQLGYAPVAESPEGSVVITRLDAQRAESAGHGTYEQARHAARGSGPDVSVITAAVRALRAGDEAARVSVPYGAPPRSPAAAMVQHLREAADRGARVWIGYLDQQGQASSRIIEPARIEGGFLTAYDATRAAIHRFALHRITGVADVDGSG</sequence>
<evidence type="ECO:0000313" key="4">
    <source>
        <dbReference type="Proteomes" id="UP000316096"/>
    </source>
</evidence>
<feature type="domain" description="Helicase XPB/Ssl2 N-terminal" evidence="2">
    <location>
        <begin position="491"/>
        <end position="613"/>
    </location>
</feature>
<dbReference type="InterPro" id="IPR026881">
    <property type="entry name" value="WYL_dom"/>
</dbReference>